<sequence length="162" mass="18229">MQNASFFVIMIAMEKEYYQQVYQHLFKIVRFFDDPKNDQTLLKAAGVDLDSKLFPLFVAIANIAPTQIGSLAKLFNRPVSTISRQVDRLERAGLVNSKLNSEDSRVRRIVLSPLGISVNQALSTARLAIMEAALAKLTDVEKVNFLSGFEKIDSYLTQQQTD</sequence>
<dbReference type="STRING" id="1329250.WOSG25_080300"/>
<organism evidence="2 3">
    <name type="scientific">Weissella oryzae (strain DSM 25784 / JCM 18191 / LMG 30913 / SG25)</name>
    <dbReference type="NCBI Taxonomy" id="1329250"/>
    <lineage>
        <taxon>Bacteria</taxon>
        <taxon>Bacillati</taxon>
        <taxon>Bacillota</taxon>
        <taxon>Bacilli</taxon>
        <taxon>Lactobacillales</taxon>
        <taxon>Lactobacillaceae</taxon>
        <taxon>Weissella</taxon>
    </lineage>
</organism>
<dbReference type="SMART" id="SM00347">
    <property type="entry name" value="HTH_MARR"/>
    <property type="match status" value="1"/>
</dbReference>
<accession>A0A069CVE7</accession>
<feature type="domain" description="HTH marR-type" evidence="1">
    <location>
        <begin position="18"/>
        <end position="154"/>
    </location>
</feature>
<evidence type="ECO:0000259" key="1">
    <source>
        <dbReference type="PROSITE" id="PS50995"/>
    </source>
</evidence>
<dbReference type="InterPro" id="IPR036390">
    <property type="entry name" value="WH_DNA-bd_sf"/>
</dbReference>
<dbReference type="InterPro" id="IPR000835">
    <property type="entry name" value="HTH_MarR-typ"/>
</dbReference>
<name>A0A069CVE7_WEIOS</name>
<dbReference type="Proteomes" id="UP000030643">
    <property type="component" value="Unassembled WGS sequence"/>
</dbReference>
<proteinExistence type="predicted"/>
<dbReference type="GO" id="GO:0003700">
    <property type="term" value="F:DNA-binding transcription factor activity"/>
    <property type="evidence" value="ECO:0007669"/>
    <property type="project" value="InterPro"/>
</dbReference>
<dbReference type="InterPro" id="IPR036388">
    <property type="entry name" value="WH-like_DNA-bd_sf"/>
</dbReference>
<evidence type="ECO:0000313" key="2">
    <source>
        <dbReference type="EMBL" id="GAK31198.1"/>
    </source>
</evidence>
<dbReference type="SUPFAM" id="SSF46785">
    <property type="entry name" value="Winged helix' DNA-binding domain"/>
    <property type="match status" value="1"/>
</dbReference>
<keyword evidence="3" id="KW-1185">Reference proteome</keyword>
<dbReference type="Pfam" id="PF01047">
    <property type="entry name" value="MarR"/>
    <property type="match status" value="1"/>
</dbReference>
<reference evidence="3" key="1">
    <citation type="journal article" date="2014" name="Genome Announc.">
        <title>Draft genome sequence of Weissella oryzae SG25T, isolated from fermented rice grains.</title>
        <authorList>
            <person name="Tanizawa Y."/>
            <person name="Fujisawa T."/>
            <person name="Mochizuki T."/>
            <person name="Kaminuma E."/>
            <person name="Suzuki Y."/>
            <person name="Nakamura Y."/>
            <person name="Tohno M."/>
        </authorList>
    </citation>
    <scope>NUCLEOTIDE SEQUENCE [LARGE SCALE GENOMIC DNA]</scope>
    <source>
        <strain evidence="3">DSM 25784 / JCM 18191 / LMG 30913 / SG25</strain>
    </source>
</reference>
<dbReference type="eggNOG" id="COG1846">
    <property type="taxonomic scope" value="Bacteria"/>
</dbReference>
<evidence type="ECO:0000313" key="3">
    <source>
        <dbReference type="Proteomes" id="UP000030643"/>
    </source>
</evidence>
<gene>
    <name evidence="2" type="ORF">WOSG25_080300</name>
</gene>
<dbReference type="AlphaFoldDB" id="A0A069CVE7"/>
<dbReference type="EMBL" id="DF820491">
    <property type="protein sequence ID" value="GAK31198.1"/>
    <property type="molecule type" value="Genomic_DNA"/>
</dbReference>
<dbReference type="Gene3D" id="1.10.10.10">
    <property type="entry name" value="Winged helix-like DNA-binding domain superfamily/Winged helix DNA-binding domain"/>
    <property type="match status" value="1"/>
</dbReference>
<protein>
    <submittedName>
        <fullName evidence="2">MarR family transcriptional regulator</fullName>
    </submittedName>
</protein>
<dbReference type="PROSITE" id="PS50995">
    <property type="entry name" value="HTH_MARR_2"/>
    <property type="match status" value="1"/>
</dbReference>